<sequence>MKVQEALSQVLSINPLPTTPKVYLTTRTPTVELSKNNGKNTYGRAKLHIPDPNTTVPDVVQLPHTPSPIRLDITLATRYFCLLESLMKLVYTTHLQAKSPNPTETPGAADPINVSLARIHQARRVLNRLCEVVDRINSRRNIDRILINLRRRSTAKSLMYMIDQERHKKSPWRI</sequence>
<dbReference type="AlphaFoldDB" id="A0A8J4T858"/>
<accession>A0A8J4T858</accession>
<protein>
    <submittedName>
        <fullName evidence="1">Uncharacterized protein</fullName>
    </submittedName>
</protein>
<gene>
    <name evidence="1" type="ORF">PHET_05043</name>
</gene>
<dbReference type="Proteomes" id="UP000748531">
    <property type="component" value="Unassembled WGS sequence"/>
</dbReference>
<keyword evidence="2" id="KW-1185">Reference proteome</keyword>
<name>A0A8J4T858_9TREM</name>
<reference evidence="1" key="1">
    <citation type="submission" date="2019-05" db="EMBL/GenBank/DDBJ databases">
        <title>Annotation for the trematode Paragonimus heterotremus.</title>
        <authorList>
            <person name="Choi Y.-J."/>
        </authorList>
    </citation>
    <scope>NUCLEOTIDE SEQUENCE</scope>
    <source>
        <strain evidence="1">LC</strain>
    </source>
</reference>
<dbReference type="OrthoDB" id="6272346at2759"/>
<comment type="caution">
    <text evidence="1">The sequence shown here is derived from an EMBL/GenBank/DDBJ whole genome shotgun (WGS) entry which is preliminary data.</text>
</comment>
<dbReference type="EMBL" id="LUCH01002622">
    <property type="protein sequence ID" value="KAF5401218.1"/>
    <property type="molecule type" value="Genomic_DNA"/>
</dbReference>
<proteinExistence type="predicted"/>
<organism evidence="1 2">
    <name type="scientific">Paragonimus heterotremus</name>
    <dbReference type="NCBI Taxonomy" id="100268"/>
    <lineage>
        <taxon>Eukaryota</taxon>
        <taxon>Metazoa</taxon>
        <taxon>Spiralia</taxon>
        <taxon>Lophotrochozoa</taxon>
        <taxon>Platyhelminthes</taxon>
        <taxon>Trematoda</taxon>
        <taxon>Digenea</taxon>
        <taxon>Plagiorchiida</taxon>
        <taxon>Troglotremata</taxon>
        <taxon>Troglotrematidae</taxon>
        <taxon>Paragonimus</taxon>
    </lineage>
</organism>
<evidence type="ECO:0000313" key="1">
    <source>
        <dbReference type="EMBL" id="KAF5401218.1"/>
    </source>
</evidence>
<evidence type="ECO:0000313" key="2">
    <source>
        <dbReference type="Proteomes" id="UP000748531"/>
    </source>
</evidence>